<proteinExistence type="predicted"/>
<comment type="caution">
    <text evidence="2">The sequence shown here is derived from an EMBL/GenBank/DDBJ whole genome shotgun (WGS) entry which is preliminary data.</text>
</comment>
<dbReference type="AlphaFoldDB" id="A0A5M9IUM8"/>
<dbReference type="EMBL" id="VTFH01000002">
    <property type="protein sequence ID" value="KAA8559396.1"/>
    <property type="molecule type" value="Genomic_DNA"/>
</dbReference>
<evidence type="ECO:0000313" key="3">
    <source>
        <dbReference type="Proteomes" id="UP000323425"/>
    </source>
</evidence>
<dbReference type="Gene3D" id="3.40.50.300">
    <property type="entry name" value="P-loop containing nucleotide triphosphate hydrolases"/>
    <property type="match status" value="1"/>
</dbReference>
<organism evidence="2 3">
    <name type="scientific">Pseudomonas extremaustralis</name>
    <dbReference type="NCBI Taxonomy" id="359110"/>
    <lineage>
        <taxon>Bacteria</taxon>
        <taxon>Pseudomonadati</taxon>
        <taxon>Pseudomonadota</taxon>
        <taxon>Gammaproteobacteria</taxon>
        <taxon>Pseudomonadales</taxon>
        <taxon>Pseudomonadaceae</taxon>
        <taxon>Pseudomonas</taxon>
    </lineage>
</organism>
<sequence length="487" mass="54834">MKPSNPKVIYVAEATPGTGKTEQFIKELDVAPYKRYVYAVPTKVLTKDVVKRIHAIGIAHAYVINSDTHKNVTDTVECSLLEDDPKVLIITHKTLLDLDPCYLQDWIVVIDEVPSVANNLTRDIGNHAYTNFLEKFIEIDGVSTRASIKQGMTKEARATYSDIVDDRGMSTICTCLGALLRGKADVFIKEYFNKKDGKWKWQVRVIDYFDLDGIYHSALETHVLGANVTGTLAYEHALTKGYTIEASKFTPEYRGYKFPSYIYPMIQGGKVSKTMLLTLPDGSVAEEWNEQVFGHALLRDAIEFVQGEPILVQVHEWCKFPFEDYPNAIRIPFDARGLNGYLDVHHTLSLIHGNPNPVEDQNNSEMLCKMNISASVGKQALRNERYRELIFQAATRSSIRTFNNDRPTIHFVPTEESGRHLAFDLTGCHHILKDFTRSSPSTNARSKTKSNILAARDLSSKGLSARKIAQVMGVSNRTVSLWLKQTV</sequence>
<accession>A0A5M9IUM8</accession>
<dbReference type="SUPFAM" id="SSF52540">
    <property type="entry name" value="P-loop containing nucleoside triphosphate hydrolases"/>
    <property type="match status" value="1"/>
</dbReference>
<dbReference type="Pfam" id="PF00270">
    <property type="entry name" value="DEAD"/>
    <property type="match status" value="1"/>
</dbReference>
<dbReference type="InterPro" id="IPR027417">
    <property type="entry name" value="P-loop_NTPase"/>
</dbReference>
<dbReference type="InterPro" id="IPR011545">
    <property type="entry name" value="DEAD/DEAH_box_helicase_dom"/>
</dbReference>
<protein>
    <recommendedName>
        <fullName evidence="1">DEAD/DEAH-box helicase domain-containing protein</fullName>
    </recommendedName>
</protein>
<feature type="domain" description="DEAD/DEAH-box helicase" evidence="1">
    <location>
        <begin position="11"/>
        <end position="119"/>
    </location>
</feature>
<dbReference type="GO" id="GO:0003676">
    <property type="term" value="F:nucleic acid binding"/>
    <property type="evidence" value="ECO:0007669"/>
    <property type="project" value="InterPro"/>
</dbReference>
<gene>
    <name evidence="2" type="ORF">FX985_05773</name>
</gene>
<evidence type="ECO:0000313" key="2">
    <source>
        <dbReference type="EMBL" id="KAA8559396.1"/>
    </source>
</evidence>
<dbReference type="Gene3D" id="1.10.10.60">
    <property type="entry name" value="Homeodomain-like"/>
    <property type="match status" value="1"/>
</dbReference>
<dbReference type="Proteomes" id="UP000323425">
    <property type="component" value="Unassembled WGS sequence"/>
</dbReference>
<name>A0A5M9IUM8_9PSED</name>
<dbReference type="GO" id="GO:0005524">
    <property type="term" value="F:ATP binding"/>
    <property type="evidence" value="ECO:0007669"/>
    <property type="project" value="InterPro"/>
</dbReference>
<dbReference type="RefSeq" id="WP_032887007.1">
    <property type="nucleotide sequence ID" value="NZ_VTFH01000002.1"/>
</dbReference>
<evidence type="ECO:0000259" key="1">
    <source>
        <dbReference type="Pfam" id="PF00270"/>
    </source>
</evidence>
<reference evidence="2 3" key="1">
    <citation type="journal article" date="2018" name="Plant Biotechnol. Rep.">
        <title>Diversity and antifungal activity of endophytic bacteria associated with Panax ginseng seedlings.</title>
        <authorList>
            <person name="Park J.M."/>
            <person name="Hong C.E."/>
            <person name="Jo S.H."/>
        </authorList>
    </citation>
    <scope>NUCLEOTIDE SEQUENCE [LARGE SCALE GENOMIC DNA]</scope>
    <source>
        <strain evidence="2 3">PgKB38</strain>
    </source>
</reference>